<proteinExistence type="predicted"/>
<dbReference type="EMBL" id="JBHRZG010000003">
    <property type="protein sequence ID" value="MFC3831973.1"/>
    <property type="molecule type" value="Genomic_DNA"/>
</dbReference>
<dbReference type="InterPro" id="IPR005500">
    <property type="entry name" value="DUF309"/>
</dbReference>
<gene>
    <name evidence="1" type="ORF">ACFOSB_03805</name>
</gene>
<comment type="caution">
    <text evidence="1">The sequence shown here is derived from an EMBL/GenBank/DDBJ whole genome shotgun (WGS) entry which is preliminary data.</text>
</comment>
<keyword evidence="2" id="KW-1185">Reference proteome</keyword>
<dbReference type="InterPro" id="IPR023203">
    <property type="entry name" value="TTHA0068_sf"/>
</dbReference>
<sequence>MPTDLATDPHWLDGVRHFNAGRWWEAHEAWEHPWAQARGTSRDFLQALILLAAALHKRWAHGSTAHRNLYKADAYLARLPGVYAGVDLTALRAEVWAALHDPVRRPQVVAAPEEPAD</sequence>
<protein>
    <submittedName>
        <fullName evidence="1">DUF309 domain-containing protein</fullName>
    </submittedName>
</protein>
<reference evidence="2" key="1">
    <citation type="journal article" date="2019" name="Int. J. Syst. Evol. Microbiol.">
        <title>The Global Catalogue of Microorganisms (GCM) 10K type strain sequencing project: providing services to taxonomists for standard genome sequencing and annotation.</title>
        <authorList>
            <consortium name="The Broad Institute Genomics Platform"/>
            <consortium name="The Broad Institute Genome Sequencing Center for Infectious Disease"/>
            <person name="Wu L."/>
            <person name="Ma J."/>
        </authorList>
    </citation>
    <scope>NUCLEOTIDE SEQUENCE [LARGE SCALE GENOMIC DNA]</scope>
    <source>
        <strain evidence="2">CCTCC AB 2017081</strain>
    </source>
</reference>
<dbReference type="Pfam" id="PF03745">
    <property type="entry name" value="DUF309"/>
    <property type="match status" value="1"/>
</dbReference>
<dbReference type="Proteomes" id="UP001595803">
    <property type="component" value="Unassembled WGS sequence"/>
</dbReference>
<organism evidence="1 2">
    <name type="scientific">Deinococcus rufus</name>
    <dbReference type="NCBI Taxonomy" id="2136097"/>
    <lineage>
        <taxon>Bacteria</taxon>
        <taxon>Thermotogati</taxon>
        <taxon>Deinococcota</taxon>
        <taxon>Deinococci</taxon>
        <taxon>Deinococcales</taxon>
        <taxon>Deinococcaceae</taxon>
        <taxon>Deinococcus</taxon>
    </lineage>
</organism>
<evidence type="ECO:0000313" key="2">
    <source>
        <dbReference type="Proteomes" id="UP001595803"/>
    </source>
</evidence>
<name>A0ABV7Z6N8_9DEIO</name>
<dbReference type="SUPFAM" id="SSF140663">
    <property type="entry name" value="TTHA0068-like"/>
    <property type="match status" value="1"/>
</dbReference>
<dbReference type="RefSeq" id="WP_322472846.1">
    <property type="nucleotide sequence ID" value="NZ_JBHRZG010000003.1"/>
</dbReference>
<accession>A0ABV7Z6N8</accession>
<evidence type="ECO:0000313" key="1">
    <source>
        <dbReference type="EMBL" id="MFC3831973.1"/>
    </source>
</evidence>
<dbReference type="Gene3D" id="1.10.3450.10">
    <property type="entry name" value="TTHA0068-like"/>
    <property type="match status" value="1"/>
</dbReference>